<comment type="caution">
    <text evidence="1">The sequence shown here is derived from an EMBL/GenBank/DDBJ whole genome shotgun (WGS) entry which is preliminary data.</text>
</comment>
<reference evidence="1" key="1">
    <citation type="journal article" date="2021" name="G3 (Bethesda)">
        <title>Genome and transcriptome analysis of the beet armyworm Spodoptera exigua reveals targets for pest control. .</title>
        <authorList>
            <person name="Simon S."/>
            <person name="Breeschoten T."/>
            <person name="Jansen H.J."/>
            <person name="Dirks R.P."/>
            <person name="Schranz M.E."/>
            <person name="Ros V.I.D."/>
        </authorList>
    </citation>
    <scope>NUCLEOTIDE SEQUENCE</scope>
    <source>
        <strain evidence="1">TB_SE_WUR_2020</strain>
    </source>
</reference>
<gene>
    <name evidence="1" type="ORF">HF086_003658</name>
</gene>
<dbReference type="EMBL" id="JACEFF010000897">
    <property type="protein sequence ID" value="KAH9628704.1"/>
    <property type="molecule type" value="Genomic_DNA"/>
</dbReference>
<proteinExistence type="predicted"/>
<evidence type="ECO:0000313" key="1">
    <source>
        <dbReference type="EMBL" id="KAH9628704.1"/>
    </source>
</evidence>
<protein>
    <submittedName>
        <fullName evidence="1">Uncharacterized protein</fullName>
    </submittedName>
</protein>
<accession>A0A922M2E8</accession>
<sequence>MTAIKVKKSRHLHETTSGYVETLLQGEFDIKITKYEDCNGPKRKTCVNSIVKIVNDVTLALDYNITQNMKAVKGKITGWINTNNPLLRISIKDLCEHIFLRTVIMTVLNSQDHCAINKGRYQFSVDIQKVSRSFYGSKFMYGNWTFQWNFYSDVCNMHCGLLCLSMTPTKSNVNV</sequence>
<evidence type="ECO:0000313" key="2">
    <source>
        <dbReference type="Proteomes" id="UP000814243"/>
    </source>
</evidence>
<dbReference type="AlphaFoldDB" id="A0A922M2E8"/>
<name>A0A922M2E8_SPOEX</name>
<organism evidence="1 2">
    <name type="scientific">Spodoptera exigua</name>
    <name type="common">Beet armyworm</name>
    <name type="synonym">Noctua fulgens</name>
    <dbReference type="NCBI Taxonomy" id="7107"/>
    <lineage>
        <taxon>Eukaryota</taxon>
        <taxon>Metazoa</taxon>
        <taxon>Ecdysozoa</taxon>
        <taxon>Arthropoda</taxon>
        <taxon>Hexapoda</taxon>
        <taxon>Insecta</taxon>
        <taxon>Pterygota</taxon>
        <taxon>Neoptera</taxon>
        <taxon>Endopterygota</taxon>
        <taxon>Lepidoptera</taxon>
        <taxon>Glossata</taxon>
        <taxon>Ditrysia</taxon>
        <taxon>Noctuoidea</taxon>
        <taxon>Noctuidae</taxon>
        <taxon>Amphipyrinae</taxon>
        <taxon>Spodoptera</taxon>
    </lineage>
</organism>
<dbReference type="Proteomes" id="UP000814243">
    <property type="component" value="Unassembled WGS sequence"/>
</dbReference>